<dbReference type="InterPro" id="IPR011009">
    <property type="entry name" value="Kinase-like_dom_sf"/>
</dbReference>
<dbReference type="Pfam" id="PF00069">
    <property type="entry name" value="Pkinase"/>
    <property type="match status" value="1"/>
</dbReference>
<dbReference type="Gene3D" id="1.10.510.10">
    <property type="entry name" value="Transferase(Phosphotransferase) domain 1"/>
    <property type="match status" value="1"/>
</dbReference>
<evidence type="ECO:0000256" key="2">
    <source>
        <dbReference type="ARBA" id="ARBA00022679"/>
    </source>
</evidence>
<evidence type="ECO:0000259" key="6">
    <source>
        <dbReference type="PROSITE" id="PS50011"/>
    </source>
</evidence>
<evidence type="ECO:0000313" key="7">
    <source>
        <dbReference type="EMBL" id="CAE4564711.1"/>
    </source>
</evidence>
<sequence length="471" mass="52968">MAQVSSRPSGRMAAVHANTDPAYDASPLALHHPFFHFHHRGIVTVLAPSPDVAPSTQTPEVRPEHRDVVARINKMLRSRARFRLKMEWTWCKVVSRSGTLSYKDLPKFLEKVAVKLDVPVEAFNDLDFVFMYDFSGDGALQFKEAYQFVKDKLAGYRKSLGGHPIIEVPEKTPEEAGYSIVKVLASGGQGTASLAMNKDKESKVLKSYPKGRANAVSLDDLREEMENMKKAQHPSIAVCHEIFQDSAHLYMVSDPYMGGDLDTLQNRAISQEVELTDEWYRHVFFQAFTGLDYLHRSCVVHCDIKEPNIMVKAPKYEFPEIVIIDLGLASTLKPNRGACGTPGYMPPETWDYGAWFPTGDVFSMGVVCVQMLTDNIPNQSLGKPGIFQMARSVQEVAQLTKTAEPPFEKMDPYSDEIMEWLSACLSKDFHERPKPSEVLESAWFEDEGSDGLCNHRPLNCCGDLPWLSHFQ</sequence>
<dbReference type="PROSITE" id="PS50011">
    <property type="entry name" value="PROTEIN_KINASE_DOM"/>
    <property type="match status" value="1"/>
</dbReference>
<dbReference type="PANTHER" id="PTHR24345:SF0">
    <property type="entry name" value="CELL CYCLE SERINE_THREONINE-PROTEIN KINASE CDC5_MSD2"/>
    <property type="match status" value="1"/>
</dbReference>
<accession>A0A7S4PW76</accession>
<dbReference type="PANTHER" id="PTHR24345">
    <property type="entry name" value="SERINE/THREONINE-PROTEIN KINASE PLK"/>
    <property type="match status" value="1"/>
</dbReference>
<dbReference type="SMART" id="SM00220">
    <property type="entry name" value="S_TKc"/>
    <property type="match status" value="1"/>
</dbReference>
<gene>
    <name evidence="7" type="ORF">AMON00008_LOCUS4330</name>
</gene>
<dbReference type="InterPro" id="IPR000719">
    <property type="entry name" value="Prot_kinase_dom"/>
</dbReference>
<evidence type="ECO:0000256" key="3">
    <source>
        <dbReference type="ARBA" id="ARBA00022741"/>
    </source>
</evidence>
<evidence type="ECO:0000256" key="4">
    <source>
        <dbReference type="ARBA" id="ARBA00022777"/>
    </source>
</evidence>
<dbReference type="EMBL" id="HBNR01006593">
    <property type="protein sequence ID" value="CAE4564711.1"/>
    <property type="molecule type" value="Transcribed_RNA"/>
</dbReference>
<dbReference type="Gene3D" id="3.30.200.20">
    <property type="entry name" value="Phosphorylase Kinase, domain 1"/>
    <property type="match status" value="1"/>
</dbReference>
<protein>
    <recommendedName>
        <fullName evidence="6">Protein kinase domain-containing protein</fullName>
    </recommendedName>
</protein>
<name>A0A7S4PW76_9DINO</name>
<dbReference type="PROSITE" id="PS00108">
    <property type="entry name" value="PROTEIN_KINASE_ST"/>
    <property type="match status" value="1"/>
</dbReference>
<evidence type="ECO:0000256" key="1">
    <source>
        <dbReference type="ARBA" id="ARBA00022527"/>
    </source>
</evidence>
<dbReference type="GO" id="GO:0005524">
    <property type="term" value="F:ATP binding"/>
    <property type="evidence" value="ECO:0007669"/>
    <property type="project" value="UniProtKB-KW"/>
</dbReference>
<proteinExistence type="predicted"/>
<dbReference type="SUPFAM" id="SSF56112">
    <property type="entry name" value="Protein kinase-like (PK-like)"/>
    <property type="match status" value="1"/>
</dbReference>
<keyword evidence="4" id="KW-0418">Kinase</keyword>
<reference evidence="7" key="1">
    <citation type="submission" date="2021-01" db="EMBL/GenBank/DDBJ databases">
        <authorList>
            <person name="Corre E."/>
            <person name="Pelletier E."/>
            <person name="Niang G."/>
            <person name="Scheremetjew M."/>
            <person name="Finn R."/>
            <person name="Kale V."/>
            <person name="Holt S."/>
            <person name="Cochrane G."/>
            <person name="Meng A."/>
            <person name="Brown T."/>
            <person name="Cohen L."/>
        </authorList>
    </citation>
    <scope>NUCLEOTIDE SEQUENCE</scope>
    <source>
        <strain evidence="7">CCMP3105</strain>
    </source>
</reference>
<evidence type="ECO:0000256" key="5">
    <source>
        <dbReference type="ARBA" id="ARBA00022840"/>
    </source>
</evidence>
<dbReference type="AlphaFoldDB" id="A0A7S4PW76"/>
<organism evidence="7">
    <name type="scientific">Alexandrium monilatum</name>
    <dbReference type="NCBI Taxonomy" id="311494"/>
    <lineage>
        <taxon>Eukaryota</taxon>
        <taxon>Sar</taxon>
        <taxon>Alveolata</taxon>
        <taxon>Dinophyceae</taxon>
        <taxon>Gonyaulacales</taxon>
        <taxon>Pyrocystaceae</taxon>
        <taxon>Alexandrium</taxon>
    </lineage>
</organism>
<dbReference type="GO" id="GO:0005634">
    <property type="term" value="C:nucleus"/>
    <property type="evidence" value="ECO:0007669"/>
    <property type="project" value="TreeGrafter"/>
</dbReference>
<keyword evidence="5" id="KW-0067">ATP-binding</keyword>
<keyword evidence="3" id="KW-0547">Nucleotide-binding</keyword>
<dbReference type="InterPro" id="IPR008271">
    <property type="entry name" value="Ser/Thr_kinase_AS"/>
</dbReference>
<dbReference type="GO" id="GO:0004674">
    <property type="term" value="F:protein serine/threonine kinase activity"/>
    <property type="evidence" value="ECO:0007669"/>
    <property type="project" value="UniProtKB-KW"/>
</dbReference>
<keyword evidence="2" id="KW-0808">Transferase</keyword>
<keyword evidence="1" id="KW-0723">Serine/threonine-protein kinase</keyword>
<feature type="domain" description="Protein kinase" evidence="6">
    <location>
        <begin position="178"/>
        <end position="444"/>
    </location>
</feature>